<evidence type="ECO:0000256" key="4">
    <source>
        <dbReference type="ARBA" id="ARBA00022989"/>
    </source>
</evidence>
<evidence type="ECO:0000256" key="6">
    <source>
        <dbReference type="SAM" id="MobiDB-lite"/>
    </source>
</evidence>
<keyword evidence="9" id="KW-1185">Reference proteome</keyword>
<proteinExistence type="predicted"/>
<keyword evidence="8" id="KW-0238">DNA-binding</keyword>
<dbReference type="InterPro" id="IPR019476">
    <property type="entry name" value="T4SS_TraD_DNA-bd"/>
</dbReference>
<keyword evidence="3" id="KW-0812">Transmembrane</keyword>
<dbReference type="PANTHER" id="PTHR37937">
    <property type="entry name" value="CONJUGATIVE TRANSFER: DNA TRANSPORT"/>
    <property type="match status" value="1"/>
</dbReference>
<comment type="subcellular location">
    <subcellularLocation>
        <location evidence="1">Cell membrane</location>
        <topology evidence="1">Multi-pass membrane protein</topology>
    </subcellularLocation>
</comment>
<sequence length="515" mass="54716">MAAKLDQYNGPNDPRFQSGSGFFQGIGIASAAGAIAGYGAAWEGIGLYKTGAFLSPDSLFAAIHQLGPLPHAYAPVLLGSTVACAVAGAIAGWKGGAIPTEIHVRGSQLTTRPKAMQRAIAEASPPVAGKNQGIRIHPKIQTTEHLETSHTLILGGSGAGKTTILWPMIQQIAARGDRMLIFSFKGDFEQKMDVPRYALLAPWDSRSATWSLGKDVRTRLDAESLSMTLIPEPDGGSKDPMWTSGSRALLVGIISDVQRAKGEAWGFADLAKRVAEALSDFPTLQDIIRKESPMAGALLSGGADSKTTASFLSTIASYMSHVINLGVAEDDLLKSQAKRKEWSVNGWLAGDVPPISILGFRSSAKGLSQAWGASIIEQIVQKCGDLPDADPDARRIWLILDEVPRLGKVPSITEGLEVLRSKGVRIVLGAQGIGQIEEIYSKTTARSWAMQTATKIIGRIVEPEDQKWAAGLIGERVLERYSASQNTQLGGSGGSSSGGSYQRVQEHTVIPSQIG</sequence>
<dbReference type="GO" id="GO:0003677">
    <property type="term" value="F:DNA binding"/>
    <property type="evidence" value="ECO:0007669"/>
    <property type="project" value="UniProtKB-KW"/>
</dbReference>
<keyword evidence="4" id="KW-1133">Transmembrane helix</keyword>
<evidence type="ECO:0000256" key="1">
    <source>
        <dbReference type="ARBA" id="ARBA00004651"/>
    </source>
</evidence>
<dbReference type="SUPFAM" id="SSF52540">
    <property type="entry name" value="P-loop containing nucleoside triphosphate hydrolases"/>
    <property type="match status" value="1"/>
</dbReference>
<accession>A0ABU6FSC2</accession>
<evidence type="ECO:0000313" key="8">
    <source>
        <dbReference type="EMBL" id="MEB8513681.1"/>
    </source>
</evidence>
<feature type="domain" description="Type IV secretion system coupling protein TraD DNA-binding" evidence="7">
    <location>
        <begin position="137"/>
        <end position="514"/>
    </location>
</feature>
<dbReference type="EMBL" id="JAQGFR010000131">
    <property type="protein sequence ID" value="MEB8513681.1"/>
    <property type="molecule type" value="Genomic_DNA"/>
</dbReference>
<gene>
    <name evidence="8" type="ORF">OW717_06445</name>
</gene>
<dbReference type="Pfam" id="PF10412">
    <property type="entry name" value="TrwB_AAD_bind"/>
    <property type="match status" value="1"/>
</dbReference>
<dbReference type="InterPro" id="IPR051539">
    <property type="entry name" value="T4SS-coupling_protein"/>
</dbReference>
<dbReference type="CDD" id="cd01127">
    <property type="entry name" value="TrwB_TraG_TraD_VirD4"/>
    <property type="match status" value="1"/>
</dbReference>
<dbReference type="Proteomes" id="UP001308776">
    <property type="component" value="Unassembled WGS sequence"/>
</dbReference>
<evidence type="ECO:0000259" key="7">
    <source>
        <dbReference type="Pfam" id="PF10412"/>
    </source>
</evidence>
<evidence type="ECO:0000256" key="5">
    <source>
        <dbReference type="ARBA" id="ARBA00023136"/>
    </source>
</evidence>
<comment type="caution">
    <text evidence="8">The sequence shown here is derived from an EMBL/GenBank/DDBJ whole genome shotgun (WGS) entry which is preliminary data.</text>
</comment>
<feature type="region of interest" description="Disordered" evidence="6">
    <location>
        <begin position="485"/>
        <end position="515"/>
    </location>
</feature>
<evidence type="ECO:0000256" key="3">
    <source>
        <dbReference type="ARBA" id="ARBA00022692"/>
    </source>
</evidence>
<keyword evidence="2" id="KW-1003">Cell membrane</keyword>
<dbReference type="InterPro" id="IPR027417">
    <property type="entry name" value="P-loop_NTPase"/>
</dbReference>
<reference evidence="8 9" key="1">
    <citation type="submission" date="2022-11" db="EMBL/GenBank/DDBJ databases">
        <title>Comparative genomics analysis of Acidithiobacillus ferriphilus.</title>
        <authorList>
            <person name="Ma L."/>
        </authorList>
    </citation>
    <scope>NUCLEOTIDE SEQUENCE [LARGE SCALE GENOMIC DNA]</scope>
    <source>
        <strain evidence="8 9">DY15</strain>
    </source>
</reference>
<evidence type="ECO:0000313" key="9">
    <source>
        <dbReference type="Proteomes" id="UP001308776"/>
    </source>
</evidence>
<name>A0ABU6FSC2_9PROT</name>
<dbReference type="PANTHER" id="PTHR37937:SF1">
    <property type="entry name" value="CONJUGATIVE TRANSFER: DNA TRANSPORT"/>
    <property type="match status" value="1"/>
</dbReference>
<dbReference type="Gene3D" id="3.40.50.300">
    <property type="entry name" value="P-loop containing nucleotide triphosphate hydrolases"/>
    <property type="match status" value="2"/>
</dbReference>
<organism evidence="8 9">
    <name type="scientific">Acidithiobacillus ferriphilus</name>
    <dbReference type="NCBI Taxonomy" id="1689834"/>
    <lineage>
        <taxon>Bacteria</taxon>
        <taxon>Pseudomonadati</taxon>
        <taxon>Pseudomonadota</taxon>
        <taxon>Acidithiobacillia</taxon>
        <taxon>Acidithiobacillales</taxon>
        <taxon>Acidithiobacillaceae</taxon>
        <taxon>Acidithiobacillus</taxon>
    </lineage>
</organism>
<keyword evidence="5" id="KW-0472">Membrane</keyword>
<evidence type="ECO:0000256" key="2">
    <source>
        <dbReference type="ARBA" id="ARBA00022475"/>
    </source>
</evidence>
<dbReference type="RefSeq" id="WP_325801419.1">
    <property type="nucleotide sequence ID" value="NZ_JAQGFR010000131.1"/>
</dbReference>
<protein>
    <submittedName>
        <fullName evidence="8">Type IV secretion system DNA-binding domain-containing protein</fullName>
    </submittedName>
</protein>
<feature type="non-terminal residue" evidence="8">
    <location>
        <position position="515"/>
    </location>
</feature>